<keyword evidence="1" id="KW-0472">Membrane</keyword>
<feature type="transmembrane region" description="Helical" evidence="1">
    <location>
        <begin position="216"/>
        <end position="238"/>
    </location>
</feature>
<protein>
    <recommendedName>
        <fullName evidence="4">Membrane protein 6-pyruvoyl-tetrahydropterin synthase-related domain-containing protein</fullName>
    </recommendedName>
</protein>
<proteinExistence type="predicted"/>
<evidence type="ECO:0008006" key="4">
    <source>
        <dbReference type="Google" id="ProtNLM"/>
    </source>
</evidence>
<evidence type="ECO:0000313" key="2">
    <source>
        <dbReference type="EMBL" id="OGG12428.1"/>
    </source>
</evidence>
<evidence type="ECO:0000313" key="3">
    <source>
        <dbReference type="Proteomes" id="UP000177416"/>
    </source>
</evidence>
<feature type="transmembrane region" description="Helical" evidence="1">
    <location>
        <begin position="331"/>
        <end position="352"/>
    </location>
</feature>
<dbReference type="Proteomes" id="UP000177416">
    <property type="component" value="Unassembled WGS sequence"/>
</dbReference>
<feature type="transmembrane region" description="Helical" evidence="1">
    <location>
        <begin position="177"/>
        <end position="210"/>
    </location>
</feature>
<dbReference type="AlphaFoldDB" id="A0A1F5ZIW0"/>
<feature type="transmembrane region" description="Helical" evidence="1">
    <location>
        <begin position="94"/>
        <end position="112"/>
    </location>
</feature>
<keyword evidence="1" id="KW-0812">Transmembrane</keyword>
<dbReference type="EMBL" id="MFJJ01000063">
    <property type="protein sequence ID" value="OGG12428.1"/>
    <property type="molecule type" value="Genomic_DNA"/>
</dbReference>
<feature type="transmembrane region" description="Helical" evidence="1">
    <location>
        <begin position="124"/>
        <end position="144"/>
    </location>
</feature>
<reference evidence="2 3" key="1">
    <citation type="journal article" date="2016" name="Nat. Commun.">
        <title>Thousands of microbial genomes shed light on interconnected biogeochemical processes in an aquifer system.</title>
        <authorList>
            <person name="Anantharaman K."/>
            <person name="Brown C.T."/>
            <person name="Hug L.A."/>
            <person name="Sharon I."/>
            <person name="Castelle C.J."/>
            <person name="Probst A.J."/>
            <person name="Thomas B.C."/>
            <person name="Singh A."/>
            <person name="Wilkins M.J."/>
            <person name="Karaoz U."/>
            <person name="Brodie E.L."/>
            <person name="Williams K.H."/>
            <person name="Hubbard S.S."/>
            <person name="Banfield J.F."/>
        </authorList>
    </citation>
    <scope>NUCLEOTIDE SEQUENCE [LARGE SCALE GENOMIC DNA]</scope>
</reference>
<evidence type="ECO:0000256" key="1">
    <source>
        <dbReference type="SAM" id="Phobius"/>
    </source>
</evidence>
<sequence length="827" mass="94158">MKNLFKQWIFPLLLALLTGVIAAANYTPGTWLIGWDNLNPEFNFPLAFERMLNGVWRADQGLGAVAGHSHMADLVPVAILWLGSLIVQPQFLRYGFYFACLVAGPQGLYKLISHVLRNEKRSELIAFMGSLFYLTNLGTVQHFIVPFEMFATGYAILPWLLWSGACYIDQNSKKKYILYLIFAVLSAPMAYAATLWYASFIGIALFFLLYKRGKTTLVLIGTLLAVNAYWIGPNLYFIKTHGQEVQESKINRLFSPEAFAKSQMFGNPLNTMALKNFLFDWQIMNPKTGQFEQVLQAWQDHLKNPVIAAFPYLIFALAVVGMVTSSRKPKLAALIPTTILAFGIILNGTWPIDRIFVSLETYLPIAKEALRFPFTKFSLLAMVGLSFYASLGIRAIGKFIVPTALAVSVYALVFFLPAFQGKLIHPALRIQIPNEYFQMFDFFARQPKNGLIAILPVHSFWGWTYYDWGYQGAGFLQFGIPQPILDRDYDRWSGYNEQYQKEMSYAVYSQNPQEVAAVLTKYNIRWILVDRAVMAPGQLESAVLTWRIPDILLQTGIVLPKKQFGEDIAVYEVIGQPYNKESIYNNIPLDSRERYVGETLGEFLFEATTSTPDAWGLAQTCGYTQTINEGSRTAIEGAMRYKSIDIPLCDYLSFPTLDHARSYIVEIESRNETGFPMQLCISNNLTSHCDLFEHLQDSKEFVMERFALLPLRDYGSGYTLNFNNFTIRGRTSVNHIRRITVYSLPYPNFAKASLSEQDNMYTNSQAFDPGWITWPARHHVLVNNWANGWTLEGNGKNIVVFFWPQLLEWIGFLLLPLPLVLLFGKKH</sequence>
<organism evidence="2 3">
    <name type="scientific">Candidatus Gottesmanbacteria bacterium RIFCSPHIGHO2_01_FULL_46_14</name>
    <dbReference type="NCBI Taxonomy" id="1798380"/>
    <lineage>
        <taxon>Bacteria</taxon>
        <taxon>Candidatus Gottesmaniibacteriota</taxon>
    </lineage>
</organism>
<feature type="transmembrane region" description="Helical" evidence="1">
    <location>
        <begin position="806"/>
        <end position="824"/>
    </location>
</feature>
<feature type="transmembrane region" description="Helical" evidence="1">
    <location>
        <begin position="373"/>
        <end position="393"/>
    </location>
</feature>
<feature type="transmembrane region" description="Helical" evidence="1">
    <location>
        <begin position="306"/>
        <end position="325"/>
    </location>
</feature>
<comment type="caution">
    <text evidence="2">The sequence shown here is derived from an EMBL/GenBank/DDBJ whole genome shotgun (WGS) entry which is preliminary data.</text>
</comment>
<keyword evidence="1" id="KW-1133">Transmembrane helix</keyword>
<accession>A0A1F5ZIW0</accession>
<feature type="transmembrane region" description="Helical" evidence="1">
    <location>
        <begin position="399"/>
        <end position="419"/>
    </location>
</feature>
<name>A0A1F5ZIW0_9BACT</name>
<gene>
    <name evidence="2" type="ORF">A2875_01510</name>
</gene>